<keyword evidence="2" id="KW-1133">Transmembrane helix</keyword>
<reference evidence="3 4" key="2">
    <citation type="submission" date="2020-07" db="EMBL/GenBank/DDBJ databases">
        <title>Genome assembly of wild tea tree DASZ reveals pedigree and selection history of tea varieties.</title>
        <authorList>
            <person name="Zhang W."/>
        </authorList>
    </citation>
    <scope>NUCLEOTIDE SEQUENCE [LARGE SCALE GENOMIC DNA]</scope>
    <source>
        <strain evidence="4">cv. G240</strain>
        <tissue evidence="3">Leaf</tissue>
    </source>
</reference>
<dbReference type="Proteomes" id="UP000593564">
    <property type="component" value="Unassembled WGS sequence"/>
</dbReference>
<feature type="region of interest" description="Disordered" evidence="1">
    <location>
        <begin position="1"/>
        <end position="82"/>
    </location>
</feature>
<dbReference type="PANTHER" id="PTHR38937">
    <property type="entry name" value="MEMBRANE PROTEIN OF ER BODY-LIKE PROTEIN"/>
    <property type="match status" value="1"/>
</dbReference>
<keyword evidence="2" id="KW-0472">Membrane</keyword>
<feature type="region of interest" description="Disordered" evidence="1">
    <location>
        <begin position="313"/>
        <end position="332"/>
    </location>
</feature>
<feature type="compositionally biased region" description="Polar residues" evidence="1">
    <location>
        <begin position="36"/>
        <end position="51"/>
    </location>
</feature>
<evidence type="ECO:0008006" key="5">
    <source>
        <dbReference type="Google" id="ProtNLM"/>
    </source>
</evidence>
<reference evidence="4" key="1">
    <citation type="journal article" date="2020" name="Nat. Commun.">
        <title>Genome assembly of wild tea tree DASZ reveals pedigree and selection history of tea varieties.</title>
        <authorList>
            <person name="Zhang W."/>
            <person name="Zhang Y."/>
            <person name="Qiu H."/>
            <person name="Guo Y."/>
            <person name="Wan H."/>
            <person name="Zhang X."/>
            <person name="Scossa F."/>
            <person name="Alseekh S."/>
            <person name="Zhang Q."/>
            <person name="Wang P."/>
            <person name="Xu L."/>
            <person name="Schmidt M.H."/>
            <person name="Jia X."/>
            <person name="Li D."/>
            <person name="Zhu A."/>
            <person name="Guo F."/>
            <person name="Chen W."/>
            <person name="Ni D."/>
            <person name="Usadel B."/>
            <person name="Fernie A.R."/>
            <person name="Wen W."/>
        </authorList>
    </citation>
    <scope>NUCLEOTIDE SEQUENCE [LARGE SCALE GENOMIC DNA]</scope>
    <source>
        <strain evidence="4">cv. G240</strain>
    </source>
</reference>
<organism evidence="3 4">
    <name type="scientific">Camellia sinensis</name>
    <name type="common">Tea plant</name>
    <name type="synonym">Thea sinensis</name>
    <dbReference type="NCBI Taxonomy" id="4442"/>
    <lineage>
        <taxon>Eukaryota</taxon>
        <taxon>Viridiplantae</taxon>
        <taxon>Streptophyta</taxon>
        <taxon>Embryophyta</taxon>
        <taxon>Tracheophyta</taxon>
        <taxon>Spermatophyta</taxon>
        <taxon>Magnoliopsida</taxon>
        <taxon>eudicotyledons</taxon>
        <taxon>Gunneridae</taxon>
        <taxon>Pentapetalae</taxon>
        <taxon>asterids</taxon>
        <taxon>Ericales</taxon>
        <taxon>Theaceae</taxon>
        <taxon>Camellia</taxon>
    </lineage>
</organism>
<name>A0A7J7H4K3_CAMSI</name>
<feature type="transmembrane region" description="Helical" evidence="2">
    <location>
        <begin position="846"/>
        <end position="866"/>
    </location>
</feature>
<evidence type="ECO:0000256" key="2">
    <source>
        <dbReference type="SAM" id="Phobius"/>
    </source>
</evidence>
<evidence type="ECO:0000313" key="4">
    <source>
        <dbReference type="Proteomes" id="UP000593564"/>
    </source>
</evidence>
<dbReference type="EMBL" id="JACBKZ010000006">
    <property type="protein sequence ID" value="KAF5947435.1"/>
    <property type="molecule type" value="Genomic_DNA"/>
</dbReference>
<dbReference type="AlphaFoldDB" id="A0A7J7H4K3"/>
<comment type="caution">
    <text evidence="3">The sequence shown here is derived from an EMBL/GenBank/DDBJ whole genome shotgun (WGS) entry which is preliminary data.</text>
</comment>
<feature type="transmembrane region" description="Helical" evidence="2">
    <location>
        <begin position="810"/>
        <end position="834"/>
    </location>
</feature>
<sequence>MEMEIAAEQQWQQAEEEEADVAADAVALQGRRPRLPNTTAAAASIGESSNGDVMVTSPEPSNGFGDGEYRQQELPNGNGDGNGGGASKWNVYFDNDQGIWKCRNCFWTYQSGSPWIDHTQHPKCKWQLHMPMNVETVDQQGQCFYCEIKDTKSINGLSMTENSSVQVFSSEKNPGDDGLVITENNFVSQSTVINHQHKQILKDGSFSGKSFEEHNTNKSISDITVACDDTELIKESDQELAELDVEGVLEKQDTHDLYCPNCNSCITRRVILRKRKRKIRIPGEDAKRNKLETVVASELDAISGHATNDQGHNAVDFSLDGSPTPAANDNNRDREPEIFRCLSCFSFFIPTGNGFKMFNIFGDKRDKETMQNPQQISATKKNWLSSIFASRNDELLIVPASNQEVTSPPQLFGAHGLVITGSAEPPEGGDDIVPSSTQGSELLEKVLADRGEKLVDVMKKQTEGAAPYHPELDTVNQLNLSRFSDEMLLNHESDHPATQITGKRSVHTEEPAETAVFKPQQDGLKILVHSSAEYITLEKSQTEQKLNVAIERKSADDKGSSILLLSKPVSVLGELDINEKANIVVDLPSENGQVKLPTKSIVEDKNEQLKLNGNDAAYPSGVSSHAIIGTKVDIHVEEPLKADTDALTLSVQDVLLRPERLINTTKDLKDMPAKTSAGSDTIIIIKEGPVEPAEPHEARDIVASAAIGPSPHTEITEARGFQGLDVIKSIVYGGLIESITSLGIVSSAAGADAATSNILALGLANLIGGLFIVGHNLWELKNDRYEGVSSHQVTERLDKYQELLGRRENFLLHATVAILSFLIFGLLPPVIYGLSFRESNNRDFKLIAVAVASLLCVTILATGKAYVQRPLKAYIKTVMYYVIVGFMASCVSYAVGDLIKELLEKHGFNSGDLALTLPILEATSKQSGMGILLIGNKF</sequence>
<keyword evidence="4" id="KW-1185">Reference proteome</keyword>
<dbReference type="PANTHER" id="PTHR38937:SF2">
    <property type="entry name" value="MEMBRANE PROTEIN OF ER BODY-LIKE PROTEIN ISOFORM X1"/>
    <property type="match status" value="1"/>
</dbReference>
<dbReference type="InterPro" id="IPR052843">
    <property type="entry name" value="ER_body_metal_sequester"/>
</dbReference>
<feature type="transmembrane region" description="Helical" evidence="2">
    <location>
        <begin position="878"/>
        <end position="896"/>
    </location>
</feature>
<accession>A0A7J7H4K3</accession>
<feature type="transmembrane region" description="Helical" evidence="2">
    <location>
        <begin position="758"/>
        <end position="778"/>
    </location>
</feature>
<feature type="compositionally biased region" description="Low complexity" evidence="1">
    <location>
        <begin position="1"/>
        <end position="13"/>
    </location>
</feature>
<gene>
    <name evidence="3" type="ORF">HYC85_013392</name>
</gene>
<evidence type="ECO:0000313" key="3">
    <source>
        <dbReference type="EMBL" id="KAF5947435.1"/>
    </source>
</evidence>
<evidence type="ECO:0000256" key="1">
    <source>
        <dbReference type="SAM" id="MobiDB-lite"/>
    </source>
</evidence>
<proteinExistence type="predicted"/>
<keyword evidence="2" id="KW-0812">Transmembrane</keyword>
<protein>
    <recommendedName>
        <fullName evidence="5">Membrane protein of ER body-like protein</fullName>
    </recommendedName>
</protein>